<protein>
    <submittedName>
        <fullName evidence="1">Uncharacterized protein</fullName>
    </submittedName>
</protein>
<accession>A0AAV1SBY7</accession>
<evidence type="ECO:0000313" key="1">
    <source>
        <dbReference type="EMBL" id="CAK7347793.1"/>
    </source>
</evidence>
<dbReference type="EMBL" id="CAWUPB010001173">
    <property type="protein sequence ID" value="CAK7347793.1"/>
    <property type="molecule type" value="Genomic_DNA"/>
</dbReference>
<name>A0AAV1SBY7_9ROSI</name>
<evidence type="ECO:0000313" key="2">
    <source>
        <dbReference type="Proteomes" id="UP001314170"/>
    </source>
</evidence>
<dbReference type="AlphaFoldDB" id="A0AAV1SBY7"/>
<keyword evidence="2" id="KW-1185">Reference proteome</keyword>
<organism evidence="1 2">
    <name type="scientific">Dovyalis caffra</name>
    <dbReference type="NCBI Taxonomy" id="77055"/>
    <lineage>
        <taxon>Eukaryota</taxon>
        <taxon>Viridiplantae</taxon>
        <taxon>Streptophyta</taxon>
        <taxon>Embryophyta</taxon>
        <taxon>Tracheophyta</taxon>
        <taxon>Spermatophyta</taxon>
        <taxon>Magnoliopsida</taxon>
        <taxon>eudicotyledons</taxon>
        <taxon>Gunneridae</taxon>
        <taxon>Pentapetalae</taxon>
        <taxon>rosids</taxon>
        <taxon>fabids</taxon>
        <taxon>Malpighiales</taxon>
        <taxon>Salicaceae</taxon>
        <taxon>Flacourtieae</taxon>
        <taxon>Dovyalis</taxon>
    </lineage>
</organism>
<sequence>MKEKSDILSGLEIDRDKLYRRLEKQSSECEGSNVKGVAIYFEPKMMTEEMEEIERDEWVNQVSMFSGEMFPA</sequence>
<comment type="caution">
    <text evidence="1">The sequence shown here is derived from an EMBL/GenBank/DDBJ whole genome shotgun (WGS) entry which is preliminary data.</text>
</comment>
<reference evidence="1 2" key="1">
    <citation type="submission" date="2024-01" db="EMBL/GenBank/DDBJ databases">
        <authorList>
            <person name="Waweru B."/>
        </authorList>
    </citation>
    <scope>NUCLEOTIDE SEQUENCE [LARGE SCALE GENOMIC DNA]</scope>
</reference>
<dbReference type="Proteomes" id="UP001314170">
    <property type="component" value="Unassembled WGS sequence"/>
</dbReference>
<gene>
    <name evidence="1" type="ORF">DCAF_LOCUS20482</name>
</gene>
<proteinExistence type="predicted"/>